<dbReference type="AlphaFoldDB" id="A0A6N4SPQ5"/>
<proteinExistence type="inferred from homology"/>
<feature type="compositionally biased region" description="Basic residues" evidence="8">
    <location>
        <begin position="444"/>
        <end position="463"/>
    </location>
</feature>
<evidence type="ECO:0000256" key="6">
    <source>
        <dbReference type="PROSITE-ProRule" id="PRU00552"/>
    </source>
</evidence>
<dbReference type="GO" id="GO:0003676">
    <property type="term" value="F:nucleic acid binding"/>
    <property type="evidence" value="ECO:0007669"/>
    <property type="project" value="InterPro"/>
</dbReference>
<feature type="region of interest" description="Disordered" evidence="8">
    <location>
        <begin position="409"/>
        <end position="463"/>
    </location>
</feature>
<dbReference type="EMBL" id="CP000383">
    <property type="protein sequence ID" value="ABG58283.1"/>
    <property type="molecule type" value="Genomic_DNA"/>
</dbReference>
<dbReference type="GO" id="GO:0003724">
    <property type="term" value="F:RNA helicase activity"/>
    <property type="evidence" value="ECO:0007669"/>
    <property type="project" value="InterPro"/>
</dbReference>
<comment type="similarity">
    <text evidence="5 7">Belongs to the DEAD box helicase family.</text>
</comment>
<dbReference type="InterPro" id="IPR011545">
    <property type="entry name" value="DEAD/DEAH_box_helicase_dom"/>
</dbReference>
<dbReference type="GO" id="GO:0016787">
    <property type="term" value="F:hydrolase activity"/>
    <property type="evidence" value="ECO:0007669"/>
    <property type="project" value="UniProtKB-KW"/>
</dbReference>
<dbReference type="CDD" id="cd18787">
    <property type="entry name" value="SF2_C_DEAD"/>
    <property type="match status" value="1"/>
</dbReference>
<organism evidence="12 13">
    <name type="scientific">Cytophaga hutchinsonii (strain ATCC 33406 / DSM 1761 / CIP 103989 / NBRC 15051 / NCIMB 9469 / D465)</name>
    <dbReference type="NCBI Taxonomy" id="269798"/>
    <lineage>
        <taxon>Bacteria</taxon>
        <taxon>Pseudomonadati</taxon>
        <taxon>Bacteroidota</taxon>
        <taxon>Cytophagia</taxon>
        <taxon>Cytophagales</taxon>
        <taxon>Cytophagaceae</taxon>
        <taxon>Cytophaga</taxon>
    </lineage>
</organism>
<dbReference type="PANTHER" id="PTHR47959:SF13">
    <property type="entry name" value="ATP-DEPENDENT RNA HELICASE RHLE"/>
    <property type="match status" value="1"/>
</dbReference>
<dbReference type="SUPFAM" id="SSF52540">
    <property type="entry name" value="P-loop containing nucleoside triphosphate hydrolases"/>
    <property type="match status" value="2"/>
</dbReference>
<dbReference type="InterPro" id="IPR044742">
    <property type="entry name" value="DEAD/DEAH_RhlB"/>
</dbReference>
<evidence type="ECO:0000256" key="1">
    <source>
        <dbReference type="ARBA" id="ARBA00022741"/>
    </source>
</evidence>
<dbReference type="GO" id="GO:0005829">
    <property type="term" value="C:cytosol"/>
    <property type="evidence" value="ECO:0007669"/>
    <property type="project" value="TreeGrafter"/>
</dbReference>
<dbReference type="InterPro" id="IPR000629">
    <property type="entry name" value="RNA-helicase_DEAD-box_CS"/>
</dbReference>
<evidence type="ECO:0000256" key="3">
    <source>
        <dbReference type="ARBA" id="ARBA00022806"/>
    </source>
</evidence>
<dbReference type="InterPro" id="IPR001650">
    <property type="entry name" value="Helicase_C-like"/>
</dbReference>
<feature type="domain" description="DEAD-box RNA helicase Q" evidence="11">
    <location>
        <begin position="5"/>
        <end position="33"/>
    </location>
</feature>
<sequence length="463" mass="52723">MTHPLNFEELKLNRQLLNAIEEAGYTEPTEIQSKAIPQILAGHDIIGVAQTGTGKTAAYALPILMKIKYAQGHNPRAVIFGPTRELVMQIEIAMKQLAKYTDLRIVALYGGIGPKLQKEHLQKGVDIIVATPGRFLDLYLEEEIVLKEVKTMVLDEADKMMDMGFMPQLRKMLEVIPRKRQNLLFSATMSERVERLTEEFLEYPMKIEVTPQATPATLISQKLYKVPNFKTKIHLLEYLIRKDESVTRAIIFVRTKKSADDIYKFIIRKTTNTCRIIHANKDQNSRINAMDDFKDGTIKILVATDVAARGIDVHEVSHVINFDVPIIYDDYIHRIGRTGRANHTGVAITFATEAEMYHIEKIEKIIRMQIPVEELPAAVEITETGFEESQEFARELDFYKKKEDPTYKGAFHEKKRDLKGDAKQTAYKPGKSVKAKPSKEIRLGKNKPKAKPSKPIAPKKPKK</sequence>
<dbReference type="Gene3D" id="3.40.50.300">
    <property type="entry name" value="P-loop containing nucleotide triphosphate hydrolases"/>
    <property type="match status" value="2"/>
</dbReference>
<feature type="domain" description="Helicase C-terminal" evidence="10">
    <location>
        <begin position="234"/>
        <end position="383"/>
    </location>
</feature>
<evidence type="ECO:0000256" key="4">
    <source>
        <dbReference type="ARBA" id="ARBA00022840"/>
    </source>
</evidence>
<dbReference type="Pfam" id="PF00271">
    <property type="entry name" value="Helicase_C"/>
    <property type="match status" value="1"/>
</dbReference>
<dbReference type="Proteomes" id="UP000001822">
    <property type="component" value="Chromosome"/>
</dbReference>
<dbReference type="InterPro" id="IPR050079">
    <property type="entry name" value="DEAD_box_RNA_helicase"/>
</dbReference>
<evidence type="ECO:0000259" key="11">
    <source>
        <dbReference type="PROSITE" id="PS51195"/>
    </source>
</evidence>
<dbReference type="PROSITE" id="PS51192">
    <property type="entry name" value="HELICASE_ATP_BIND_1"/>
    <property type="match status" value="1"/>
</dbReference>
<dbReference type="SMART" id="SM00490">
    <property type="entry name" value="HELICc"/>
    <property type="match status" value="1"/>
</dbReference>
<dbReference type="SMART" id="SM00487">
    <property type="entry name" value="DEXDc"/>
    <property type="match status" value="1"/>
</dbReference>
<evidence type="ECO:0000313" key="12">
    <source>
        <dbReference type="EMBL" id="ABG58283.1"/>
    </source>
</evidence>
<reference evidence="12 13" key="1">
    <citation type="journal article" date="2007" name="Appl. Environ. Microbiol.">
        <title>Genome sequence of the cellulolytic gliding bacterium Cytophaga hutchinsonii.</title>
        <authorList>
            <person name="Xie G."/>
            <person name="Bruce D.C."/>
            <person name="Challacombe J.F."/>
            <person name="Chertkov O."/>
            <person name="Detter J.C."/>
            <person name="Gilna P."/>
            <person name="Han C.S."/>
            <person name="Lucas S."/>
            <person name="Misra M."/>
            <person name="Myers G.L."/>
            <person name="Richardson P."/>
            <person name="Tapia R."/>
            <person name="Thayer N."/>
            <person name="Thompson L.S."/>
            <person name="Brettin T.S."/>
            <person name="Henrissat B."/>
            <person name="Wilson D.B."/>
            <person name="McBride M.J."/>
        </authorList>
    </citation>
    <scope>NUCLEOTIDE SEQUENCE [LARGE SCALE GENOMIC DNA]</scope>
    <source>
        <strain evidence="13">ATCC 33406 / DSM 1761 / CIP 103989 / NBRC 15051 / NCIMB 9469 / D465</strain>
    </source>
</reference>
<dbReference type="GO" id="GO:0005524">
    <property type="term" value="F:ATP binding"/>
    <property type="evidence" value="ECO:0007669"/>
    <property type="project" value="UniProtKB-KW"/>
</dbReference>
<dbReference type="PROSITE" id="PS51194">
    <property type="entry name" value="HELICASE_CTER"/>
    <property type="match status" value="1"/>
</dbReference>
<evidence type="ECO:0000256" key="2">
    <source>
        <dbReference type="ARBA" id="ARBA00022801"/>
    </source>
</evidence>
<protein>
    <submittedName>
        <fullName evidence="12">Possible ATP-dependent RNA helicase</fullName>
    </submittedName>
</protein>
<keyword evidence="13" id="KW-1185">Reference proteome</keyword>
<accession>A0A6N4SPQ5</accession>
<evidence type="ECO:0000259" key="9">
    <source>
        <dbReference type="PROSITE" id="PS51192"/>
    </source>
</evidence>
<evidence type="ECO:0000259" key="10">
    <source>
        <dbReference type="PROSITE" id="PS51194"/>
    </source>
</evidence>
<gene>
    <name evidence="12" type="primary">rhlE</name>
    <name evidence="12" type="ordered locus">CHU_1006</name>
</gene>
<dbReference type="InterPro" id="IPR027417">
    <property type="entry name" value="P-loop_NTPase"/>
</dbReference>
<keyword evidence="1 7" id="KW-0547">Nucleotide-binding</keyword>
<keyword evidence="3 7" id="KW-0347">Helicase</keyword>
<evidence type="ECO:0000256" key="5">
    <source>
        <dbReference type="ARBA" id="ARBA00038437"/>
    </source>
</evidence>
<feature type="short sequence motif" description="Q motif" evidence="6">
    <location>
        <begin position="5"/>
        <end position="33"/>
    </location>
</feature>
<feature type="compositionally biased region" description="Basic and acidic residues" evidence="8">
    <location>
        <begin position="409"/>
        <end position="422"/>
    </location>
</feature>
<evidence type="ECO:0000313" key="13">
    <source>
        <dbReference type="Proteomes" id="UP000001822"/>
    </source>
</evidence>
<feature type="domain" description="Helicase ATP-binding" evidence="9">
    <location>
        <begin position="36"/>
        <end position="207"/>
    </location>
</feature>
<dbReference type="CDD" id="cd00268">
    <property type="entry name" value="DEADc"/>
    <property type="match status" value="1"/>
</dbReference>
<dbReference type="KEGG" id="chu:CHU_1006"/>
<dbReference type="InterPro" id="IPR014014">
    <property type="entry name" value="RNA_helicase_DEAD_Q_motif"/>
</dbReference>
<evidence type="ECO:0000256" key="8">
    <source>
        <dbReference type="SAM" id="MobiDB-lite"/>
    </source>
</evidence>
<dbReference type="InterPro" id="IPR014001">
    <property type="entry name" value="Helicase_ATP-bd"/>
</dbReference>
<dbReference type="PROSITE" id="PS00039">
    <property type="entry name" value="DEAD_ATP_HELICASE"/>
    <property type="match status" value="1"/>
</dbReference>
<dbReference type="Pfam" id="PF00270">
    <property type="entry name" value="DEAD"/>
    <property type="match status" value="1"/>
</dbReference>
<name>A0A6N4SPQ5_CYTH3</name>
<dbReference type="PROSITE" id="PS51195">
    <property type="entry name" value="Q_MOTIF"/>
    <property type="match status" value="1"/>
</dbReference>
<keyword evidence="2 7" id="KW-0378">Hydrolase</keyword>
<keyword evidence="4 7" id="KW-0067">ATP-binding</keyword>
<evidence type="ECO:0000256" key="7">
    <source>
        <dbReference type="RuleBase" id="RU000492"/>
    </source>
</evidence>
<dbReference type="PANTHER" id="PTHR47959">
    <property type="entry name" value="ATP-DEPENDENT RNA HELICASE RHLE-RELATED"/>
    <property type="match status" value="1"/>
</dbReference>